<feature type="region of interest" description="Disordered" evidence="2">
    <location>
        <begin position="88"/>
        <end position="108"/>
    </location>
</feature>
<dbReference type="InterPro" id="IPR036864">
    <property type="entry name" value="Zn2-C6_fun-type_DNA-bd_sf"/>
</dbReference>
<dbReference type="Proteomes" id="UP000039046">
    <property type="component" value="Unassembled WGS sequence"/>
</dbReference>
<sequence>MSRRSRGCLRCRQRRVKCDQGKPACMRCITRNELCVGYRDESDLIFQHETTKVLARNSVLTQEALLQSAASPEQVSVTTASRSRSQSLSRLDAVSTPATSPETNDSTFSWNRDFVNENTDSADTDDAVSLFFDKYVVPCNELSSPGFLEHLPCLFKESNVQGRSALRWAVQACAYADIYSRDTSQVAAKVALELYSRALSELGKSLSIKGKIPDDHDLMTVVILDLFETLFMLDMPSQGSHVQGMANILRLRGHEQFHDPRGWSLFRLAHHRIQKQQLAKGMRPIQESTTWLETYTGTDSFSLAEKNALKISNICREANDLLEQIRDMSLQVQSLVPLIQRMNALDHEATTWREESEWSFQTIDRQSVLGDTGLAALLPQRLEIHQDLWMAYEWNYHRAARITLHHQLIHCIDQATASIAEGTAILELKRQRVASVAIIQTLSEQVLSTVPQSFGDVDSSGRMSMVKSVSEAIGGYFLLWPIKIIKGANSAATSAQKDASNAVFERIRECTGMKENLGSLSII</sequence>
<dbReference type="GO" id="GO:0008270">
    <property type="term" value="F:zinc ion binding"/>
    <property type="evidence" value="ECO:0007669"/>
    <property type="project" value="InterPro"/>
</dbReference>
<organism evidence="4 5">
    <name type="scientific">[Torrubiella] hemipterigena</name>
    <dbReference type="NCBI Taxonomy" id="1531966"/>
    <lineage>
        <taxon>Eukaryota</taxon>
        <taxon>Fungi</taxon>
        <taxon>Dikarya</taxon>
        <taxon>Ascomycota</taxon>
        <taxon>Pezizomycotina</taxon>
        <taxon>Sordariomycetes</taxon>
        <taxon>Hypocreomycetidae</taxon>
        <taxon>Hypocreales</taxon>
        <taxon>Clavicipitaceae</taxon>
        <taxon>Clavicipitaceae incertae sedis</taxon>
        <taxon>'Torrubiella' clade</taxon>
    </lineage>
</organism>
<accession>A0A0A1TLL5</accession>
<dbReference type="SUPFAM" id="SSF57701">
    <property type="entry name" value="Zn2/Cys6 DNA-binding domain"/>
    <property type="match status" value="1"/>
</dbReference>
<dbReference type="OrthoDB" id="2991872at2759"/>
<dbReference type="AlphaFoldDB" id="A0A0A1TLL5"/>
<dbReference type="EMBL" id="CDHN01000003">
    <property type="protein sequence ID" value="CEJ90987.1"/>
    <property type="molecule type" value="Genomic_DNA"/>
</dbReference>
<dbReference type="Gene3D" id="4.10.240.10">
    <property type="entry name" value="Zn(2)-C6 fungal-type DNA-binding domain"/>
    <property type="match status" value="1"/>
</dbReference>
<keyword evidence="1" id="KW-0539">Nucleus</keyword>
<protein>
    <recommendedName>
        <fullName evidence="3">Zn(2)-C6 fungal-type domain-containing protein</fullName>
    </recommendedName>
</protein>
<name>A0A0A1TLL5_9HYPO</name>
<keyword evidence="5" id="KW-1185">Reference proteome</keyword>
<evidence type="ECO:0000256" key="1">
    <source>
        <dbReference type="ARBA" id="ARBA00023242"/>
    </source>
</evidence>
<dbReference type="InterPro" id="IPR053175">
    <property type="entry name" value="DHMBA_Reg_Transcription_Factor"/>
</dbReference>
<feature type="domain" description="Zn(2)-C6 fungal-type" evidence="3">
    <location>
        <begin position="7"/>
        <end position="36"/>
    </location>
</feature>
<dbReference type="GO" id="GO:0000981">
    <property type="term" value="F:DNA-binding transcription factor activity, RNA polymerase II-specific"/>
    <property type="evidence" value="ECO:0007669"/>
    <property type="project" value="InterPro"/>
</dbReference>
<dbReference type="PANTHER" id="PTHR38791:SF13">
    <property type="entry name" value="ZN(2)-C6 FUNGAL-TYPE DOMAIN-CONTAINING PROTEIN"/>
    <property type="match status" value="1"/>
</dbReference>
<dbReference type="InterPro" id="IPR001138">
    <property type="entry name" value="Zn2Cys6_DnaBD"/>
</dbReference>
<dbReference type="PROSITE" id="PS50048">
    <property type="entry name" value="ZN2_CY6_FUNGAL_2"/>
    <property type="match status" value="1"/>
</dbReference>
<evidence type="ECO:0000313" key="5">
    <source>
        <dbReference type="Proteomes" id="UP000039046"/>
    </source>
</evidence>
<gene>
    <name evidence="4" type="ORF">VHEMI06735</name>
</gene>
<evidence type="ECO:0000259" key="3">
    <source>
        <dbReference type="PROSITE" id="PS50048"/>
    </source>
</evidence>
<proteinExistence type="predicted"/>
<dbReference type="CDD" id="cd00067">
    <property type="entry name" value="GAL4"/>
    <property type="match status" value="1"/>
</dbReference>
<evidence type="ECO:0000313" key="4">
    <source>
        <dbReference type="EMBL" id="CEJ90987.1"/>
    </source>
</evidence>
<dbReference type="PANTHER" id="PTHR38791">
    <property type="entry name" value="ZN(II)2CYS6 TRANSCRIPTION FACTOR (EUROFUNG)-RELATED-RELATED"/>
    <property type="match status" value="1"/>
</dbReference>
<reference evidence="4 5" key="1">
    <citation type="journal article" date="2015" name="Genome Announc.">
        <title>Draft Genome Sequence and Gene Annotation of the Entomopathogenic Fungus Verticillium hemipterigenum.</title>
        <authorList>
            <person name="Horn F."/>
            <person name="Habel A."/>
            <person name="Scharf D.H."/>
            <person name="Dworschak J."/>
            <person name="Brakhage A.A."/>
            <person name="Guthke R."/>
            <person name="Hertweck C."/>
            <person name="Linde J."/>
        </authorList>
    </citation>
    <scope>NUCLEOTIDE SEQUENCE [LARGE SCALE GENOMIC DNA]</scope>
</reference>
<feature type="compositionally biased region" description="Polar residues" evidence="2">
    <location>
        <begin position="96"/>
        <end position="108"/>
    </location>
</feature>
<dbReference type="HOGENOM" id="CLU_013866_5_1_1"/>
<dbReference type="Pfam" id="PF00172">
    <property type="entry name" value="Zn_clus"/>
    <property type="match status" value="1"/>
</dbReference>
<dbReference type="SMART" id="SM00066">
    <property type="entry name" value="GAL4"/>
    <property type="match status" value="1"/>
</dbReference>
<dbReference type="PROSITE" id="PS00463">
    <property type="entry name" value="ZN2_CY6_FUNGAL_1"/>
    <property type="match status" value="1"/>
</dbReference>
<evidence type="ECO:0000256" key="2">
    <source>
        <dbReference type="SAM" id="MobiDB-lite"/>
    </source>
</evidence>